<sequence>MKMKQTIPVLAMTAIMAQSTVAFGAETFTDLTGYNWAKPAIENMAAQGILSGVGNQKYAPAANVTVTEFASMAMRAYGGKDVAITLSKEQGNLEEIEAVNGNYWGNTTICAAQKFGLTDRFGLDKGRWSEPATRAEMATIVMTIAEQMGEEAFEIKDGIENNIGDYSEVSSYANDMRYILQAYSNGILCGTDDAGSYAPSAYAKRAEAAAIMQRLVDPSKRLEVEIKPAPVLPTPDEDNVGISGRVYPKEGDIGPNGKPITRDPVTGVLGFGNGQKGGIYLGLKSPMSGVAIKVGTIAPDDYDNMGGKYLEANGYIFWENEWALIERAANDKLNKEHPASNLAAGTKADIYGNIVPNGSSEAFYEVQQILNAKLWQPLY</sequence>
<evidence type="ECO:0000313" key="5">
    <source>
        <dbReference type="EMBL" id="OUN42710.1"/>
    </source>
</evidence>
<organism evidence="5 6">
    <name type="scientific">Anaerotignum lactatifermentans</name>
    <dbReference type="NCBI Taxonomy" id="160404"/>
    <lineage>
        <taxon>Bacteria</taxon>
        <taxon>Bacillati</taxon>
        <taxon>Bacillota</taxon>
        <taxon>Clostridia</taxon>
        <taxon>Lachnospirales</taxon>
        <taxon>Anaerotignaceae</taxon>
        <taxon>Anaerotignum</taxon>
    </lineage>
</organism>
<evidence type="ECO:0000313" key="4">
    <source>
        <dbReference type="EMBL" id="OUN41366.1"/>
    </source>
</evidence>
<accession>A0A1Y3UBJ0</accession>
<name>A0A1Y3UBJ0_9FIRM</name>
<dbReference type="PROSITE" id="PS51272">
    <property type="entry name" value="SLH"/>
    <property type="match status" value="2"/>
</dbReference>
<evidence type="ECO:0000256" key="1">
    <source>
        <dbReference type="ARBA" id="ARBA00022737"/>
    </source>
</evidence>
<evidence type="ECO:0000259" key="3">
    <source>
        <dbReference type="PROSITE" id="PS51272"/>
    </source>
</evidence>
<keyword evidence="2" id="KW-0732">Signal</keyword>
<evidence type="ECO:0000256" key="2">
    <source>
        <dbReference type="SAM" id="SignalP"/>
    </source>
</evidence>
<feature type="domain" description="SLH" evidence="3">
    <location>
        <begin position="24"/>
        <end position="87"/>
    </location>
</feature>
<keyword evidence="1" id="KW-0677">Repeat</keyword>
<feature type="domain" description="SLH" evidence="3">
    <location>
        <begin position="162"/>
        <end position="226"/>
    </location>
</feature>
<dbReference type="InterPro" id="IPR001119">
    <property type="entry name" value="SLH_dom"/>
</dbReference>
<gene>
    <name evidence="5" type="ORF">B5G26_08750</name>
    <name evidence="4" type="ORF">B5G26_11740</name>
</gene>
<dbReference type="EMBL" id="NFHM01000011">
    <property type="protein sequence ID" value="OUN42710.1"/>
    <property type="molecule type" value="Genomic_DNA"/>
</dbReference>
<dbReference type="Proteomes" id="UP000195455">
    <property type="component" value="Unassembled WGS sequence"/>
</dbReference>
<feature type="signal peptide" evidence="2">
    <location>
        <begin position="1"/>
        <end position="24"/>
    </location>
</feature>
<dbReference type="AlphaFoldDB" id="A0A1Y3UBJ0"/>
<evidence type="ECO:0000313" key="6">
    <source>
        <dbReference type="Proteomes" id="UP000195455"/>
    </source>
</evidence>
<protein>
    <recommendedName>
        <fullName evidence="3">SLH domain-containing protein</fullName>
    </recommendedName>
</protein>
<feature type="chain" id="PRO_5011907936" description="SLH domain-containing protein" evidence="2">
    <location>
        <begin position="25"/>
        <end position="379"/>
    </location>
</feature>
<dbReference type="EMBL" id="NFHM01000019">
    <property type="protein sequence ID" value="OUN41366.1"/>
    <property type="molecule type" value="Genomic_DNA"/>
</dbReference>
<reference evidence="5" key="2">
    <citation type="journal article" date="2018" name="BMC Genomics">
        <title>Whole genome sequencing and function prediction of 133 gut anaerobes isolated from chicken caecum in pure cultures.</title>
        <authorList>
            <person name="Medvecky M."/>
            <person name="Cejkova D."/>
            <person name="Polansky O."/>
            <person name="Karasova D."/>
            <person name="Kubasova T."/>
            <person name="Cizek A."/>
            <person name="Rychlik I."/>
        </authorList>
    </citation>
    <scope>NUCLEOTIDE SEQUENCE</scope>
    <source>
        <strain evidence="5">An75</strain>
    </source>
</reference>
<comment type="caution">
    <text evidence="5">The sequence shown here is derived from an EMBL/GenBank/DDBJ whole genome shotgun (WGS) entry which is preliminary data.</text>
</comment>
<reference evidence="6" key="1">
    <citation type="submission" date="2017-04" db="EMBL/GenBank/DDBJ databases">
        <title>Function of individual gut microbiota members based on whole genome sequencing of pure cultures obtained from chicken caecum.</title>
        <authorList>
            <person name="Medvecky M."/>
            <person name="Cejkova D."/>
            <person name="Polansky O."/>
            <person name="Karasova D."/>
            <person name="Kubasova T."/>
            <person name="Cizek A."/>
            <person name="Rychlik I."/>
        </authorList>
    </citation>
    <scope>NUCLEOTIDE SEQUENCE [LARGE SCALE GENOMIC DNA]</scope>
    <source>
        <strain evidence="6">An75</strain>
    </source>
</reference>
<dbReference type="Pfam" id="PF00395">
    <property type="entry name" value="SLH"/>
    <property type="match status" value="2"/>
</dbReference>
<dbReference type="RefSeq" id="WP_087989378.1">
    <property type="nucleotide sequence ID" value="NZ_NFHM01000011.1"/>
</dbReference>
<proteinExistence type="predicted"/>